<dbReference type="InterPro" id="IPR045800">
    <property type="entry name" value="HMBD"/>
</dbReference>
<gene>
    <name evidence="3" type="ORF">RM519_08425</name>
</gene>
<evidence type="ECO:0000259" key="2">
    <source>
        <dbReference type="Pfam" id="PF19335"/>
    </source>
</evidence>
<reference evidence="3 4" key="1">
    <citation type="submission" date="2023-09" db="EMBL/GenBank/DDBJ databases">
        <authorList>
            <person name="Rey-Velasco X."/>
        </authorList>
    </citation>
    <scope>NUCLEOTIDE SEQUENCE [LARGE SCALE GENOMIC DNA]</scope>
    <source>
        <strain evidence="3 4">P050</strain>
    </source>
</reference>
<dbReference type="EMBL" id="JAVRHV010000003">
    <property type="protein sequence ID" value="MDT0553266.1"/>
    <property type="molecule type" value="Genomic_DNA"/>
</dbReference>
<organism evidence="3 4">
    <name type="scientific">Urechidicola vernalis</name>
    <dbReference type="NCBI Taxonomy" id="3075600"/>
    <lineage>
        <taxon>Bacteria</taxon>
        <taxon>Pseudomonadati</taxon>
        <taxon>Bacteroidota</taxon>
        <taxon>Flavobacteriia</taxon>
        <taxon>Flavobacteriales</taxon>
        <taxon>Flavobacteriaceae</taxon>
        <taxon>Urechidicola</taxon>
    </lineage>
</organism>
<dbReference type="RefSeq" id="WP_311593259.1">
    <property type="nucleotide sequence ID" value="NZ_JAVRHV010000003.1"/>
</dbReference>
<proteinExistence type="predicted"/>
<name>A0ABU2Y4Z7_9FLAO</name>
<sequence length="123" mass="13929">MKKLMYSLVLIVGLTLIGCKSEKKGEHSDHEMAKVEYVCPMDCEDGKTYADKNDKCAVCKMKLVKKESEGKHEHDKEGEHKDGKEHLDDDNHDGEGEHEEGSEHDKDGEHQGEEKGHDSDENH</sequence>
<dbReference type="Pfam" id="PF19335">
    <property type="entry name" value="HMBD"/>
    <property type="match status" value="1"/>
</dbReference>
<feature type="domain" description="Heavy metal binding" evidence="2">
    <location>
        <begin position="37"/>
        <end position="66"/>
    </location>
</feature>
<accession>A0ABU2Y4Z7</accession>
<evidence type="ECO:0000256" key="1">
    <source>
        <dbReference type="SAM" id="MobiDB-lite"/>
    </source>
</evidence>
<feature type="region of interest" description="Disordered" evidence="1">
    <location>
        <begin position="66"/>
        <end position="123"/>
    </location>
</feature>
<keyword evidence="4" id="KW-1185">Reference proteome</keyword>
<evidence type="ECO:0000313" key="3">
    <source>
        <dbReference type="EMBL" id="MDT0553266.1"/>
    </source>
</evidence>
<protein>
    <submittedName>
        <fullName evidence="3">Heavy metal-binding domain-containing protein</fullName>
    </submittedName>
</protein>
<dbReference type="Proteomes" id="UP001252186">
    <property type="component" value="Unassembled WGS sequence"/>
</dbReference>
<dbReference type="PROSITE" id="PS51257">
    <property type="entry name" value="PROKAR_LIPOPROTEIN"/>
    <property type="match status" value="1"/>
</dbReference>
<evidence type="ECO:0000313" key="4">
    <source>
        <dbReference type="Proteomes" id="UP001252186"/>
    </source>
</evidence>
<comment type="caution">
    <text evidence="3">The sequence shown here is derived from an EMBL/GenBank/DDBJ whole genome shotgun (WGS) entry which is preliminary data.</text>
</comment>